<dbReference type="EMBL" id="SMOL01000401">
    <property type="protein sequence ID" value="KAB2617155.1"/>
    <property type="molecule type" value="Genomic_DNA"/>
</dbReference>
<sequence>MYQQPDEEGGPSVPKESTPQSQLRRTKHVEVHYHFIREKVLQEEIEMRQVKTNDQVADLFTKSLSTGKLENFRCLLSTTEMELDLVYHFHGFEPYFYINYSPKIAPDDISRFHRILEPWVMKRETVIGKKNCHQILTEVGLRNLFVPIARNAKQPTPKPVDMCVSSNNLVKDGVRGSDAFYGGGSDTFYGGGSCSSSGKIPWGRFELLQNNGQLVG</sequence>
<evidence type="ECO:0000313" key="2">
    <source>
        <dbReference type="EMBL" id="KAB2617155.1"/>
    </source>
</evidence>
<reference evidence="2 3" key="1">
    <citation type="submission" date="2019-09" db="EMBL/GenBank/DDBJ databases">
        <authorList>
            <person name="Ou C."/>
        </authorList>
    </citation>
    <scope>NUCLEOTIDE SEQUENCE [LARGE SCALE GENOMIC DNA]</scope>
    <source>
        <strain evidence="2">S2</strain>
        <tissue evidence="2">Leaf</tissue>
    </source>
</reference>
<keyword evidence="3" id="KW-1185">Reference proteome</keyword>
<proteinExistence type="predicted"/>
<evidence type="ECO:0000313" key="3">
    <source>
        <dbReference type="Proteomes" id="UP000327157"/>
    </source>
</evidence>
<dbReference type="CDD" id="cd09272">
    <property type="entry name" value="RNase_HI_RT_Ty1"/>
    <property type="match status" value="1"/>
</dbReference>
<feature type="region of interest" description="Disordered" evidence="1">
    <location>
        <begin position="1"/>
        <end position="25"/>
    </location>
</feature>
<gene>
    <name evidence="2" type="ORF">D8674_013024</name>
</gene>
<accession>A0A5N5GNK7</accession>
<comment type="caution">
    <text evidence="2">The sequence shown here is derived from an EMBL/GenBank/DDBJ whole genome shotgun (WGS) entry which is preliminary data.</text>
</comment>
<reference evidence="3" key="2">
    <citation type="submission" date="2019-10" db="EMBL/GenBank/DDBJ databases">
        <title>A de novo genome assembly of a pear dwarfing rootstock.</title>
        <authorList>
            <person name="Wang F."/>
            <person name="Wang J."/>
            <person name="Li S."/>
            <person name="Zhang Y."/>
            <person name="Fang M."/>
            <person name="Ma L."/>
            <person name="Zhao Y."/>
            <person name="Jiang S."/>
        </authorList>
    </citation>
    <scope>NUCLEOTIDE SEQUENCE [LARGE SCALE GENOMIC DNA]</scope>
</reference>
<organism evidence="2 3">
    <name type="scientific">Pyrus ussuriensis x Pyrus communis</name>
    <dbReference type="NCBI Taxonomy" id="2448454"/>
    <lineage>
        <taxon>Eukaryota</taxon>
        <taxon>Viridiplantae</taxon>
        <taxon>Streptophyta</taxon>
        <taxon>Embryophyta</taxon>
        <taxon>Tracheophyta</taxon>
        <taxon>Spermatophyta</taxon>
        <taxon>Magnoliopsida</taxon>
        <taxon>eudicotyledons</taxon>
        <taxon>Gunneridae</taxon>
        <taxon>Pentapetalae</taxon>
        <taxon>rosids</taxon>
        <taxon>fabids</taxon>
        <taxon>Rosales</taxon>
        <taxon>Rosaceae</taxon>
        <taxon>Amygdaloideae</taxon>
        <taxon>Maleae</taxon>
        <taxon>Pyrus</taxon>
    </lineage>
</organism>
<dbReference type="Proteomes" id="UP000327157">
    <property type="component" value="Chromosome 15"/>
</dbReference>
<dbReference type="OrthoDB" id="414945at2759"/>
<evidence type="ECO:0000256" key="1">
    <source>
        <dbReference type="SAM" id="MobiDB-lite"/>
    </source>
</evidence>
<protein>
    <submittedName>
        <fullName evidence="2">Uncharacterized protein</fullName>
    </submittedName>
</protein>
<reference evidence="2 3" key="3">
    <citation type="submission" date="2019-11" db="EMBL/GenBank/DDBJ databases">
        <title>A de novo genome assembly of a pear dwarfing rootstock.</title>
        <authorList>
            <person name="Wang F."/>
            <person name="Wang J."/>
            <person name="Li S."/>
            <person name="Zhang Y."/>
            <person name="Fang M."/>
            <person name="Ma L."/>
            <person name="Zhao Y."/>
            <person name="Jiang S."/>
        </authorList>
    </citation>
    <scope>NUCLEOTIDE SEQUENCE [LARGE SCALE GENOMIC DNA]</scope>
    <source>
        <strain evidence="2">S2</strain>
        <tissue evidence="2">Leaf</tissue>
    </source>
</reference>
<name>A0A5N5GNK7_9ROSA</name>
<dbReference type="AlphaFoldDB" id="A0A5N5GNK7"/>